<dbReference type="SUPFAM" id="SSF56935">
    <property type="entry name" value="Porins"/>
    <property type="match status" value="1"/>
</dbReference>
<dbReference type="EMBL" id="FNBN01000005">
    <property type="protein sequence ID" value="SDG57937.1"/>
    <property type="molecule type" value="Genomic_DNA"/>
</dbReference>
<dbReference type="FunFam" id="2.170.130.10:FF:000003">
    <property type="entry name" value="SusC/RagA family TonB-linked outer membrane protein"/>
    <property type="match status" value="1"/>
</dbReference>
<dbReference type="AlphaFoldDB" id="A0A1G7VE01"/>
<dbReference type="PROSITE" id="PS52016">
    <property type="entry name" value="TONB_DEPENDENT_REC_3"/>
    <property type="match status" value="1"/>
</dbReference>
<keyword evidence="8" id="KW-0732">Signal</keyword>
<dbReference type="Proteomes" id="UP000199045">
    <property type="component" value="Unassembled WGS sequence"/>
</dbReference>
<feature type="signal peptide" evidence="8">
    <location>
        <begin position="1"/>
        <end position="20"/>
    </location>
</feature>
<organism evidence="10 11">
    <name type="scientific">Chitinophaga filiformis</name>
    <name type="common">Myxococcus filiformis</name>
    <name type="synonym">Flexibacter filiformis</name>
    <dbReference type="NCBI Taxonomy" id="104663"/>
    <lineage>
        <taxon>Bacteria</taxon>
        <taxon>Pseudomonadati</taxon>
        <taxon>Bacteroidota</taxon>
        <taxon>Chitinophagia</taxon>
        <taxon>Chitinophagales</taxon>
        <taxon>Chitinophagaceae</taxon>
        <taxon>Chitinophaga</taxon>
    </lineage>
</organism>
<dbReference type="OrthoDB" id="899266at2"/>
<evidence type="ECO:0000256" key="2">
    <source>
        <dbReference type="ARBA" id="ARBA00022448"/>
    </source>
</evidence>
<comment type="subcellular location">
    <subcellularLocation>
        <location evidence="1 7">Cell outer membrane</location>
        <topology evidence="1 7">Multi-pass membrane protein</topology>
    </subcellularLocation>
</comment>
<dbReference type="NCBIfam" id="TIGR04057">
    <property type="entry name" value="SusC_RagA_signa"/>
    <property type="match status" value="1"/>
</dbReference>
<dbReference type="InterPro" id="IPR036942">
    <property type="entry name" value="Beta-barrel_TonB_sf"/>
</dbReference>
<dbReference type="InterPro" id="IPR023996">
    <property type="entry name" value="TonB-dep_OMP_SusC/RagA"/>
</dbReference>
<dbReference type="NCBIfam" id="TIGR04056">
    <property type="entry name" value="OMP_RagA_SusC"/>
    <property type="match status" value="1"/>
</dbReference>
<keyword evidence="5 7" id="KW-0472">Membrane</keyword>
<keyword evidence="6 7" id="KW-0998">Cell outer membrane</keyword>
<dbReference type="InterPro" id="IPR037066">
    <property type="entry name" value="Plug_dom_sf"/>
</dbReference>
<evidence type="ECO:0000313" key="10">
    <source>
        <dbReference type="EMBL" id="SDG57937.1"/>
    </source>
</evidence>
<feature type="domain" description="TonB-dependent receptor plug" evidence="9">
    <location>
        <begin position="117"/>
        <end position="224"/>
    </location>
</feature>
<dbReference type="InterPro" id="IPR012910">
    <property type="entry name" value="Plug_dom"/>
</dbReference>
<dbReference type="InterPro" id="IPR023997">
    <property type="entry name" value="TonB-dep_OMP_SusC/RagA_CS"/>
</dbReference>
<evidence type="ECO:0000256" key="5">
    <source>
        <dbReference type="ARBA" id="ARBA00023136"/>
    </source>
</evidence>
<comment type="similarity">
    <text evidence="7">Belongs to the TonB-dependent receptor family.</text>
</comment>
<feature type="chain" id="PRO_5011643706" evidence="8">
    <location>
        <begin position="21"/>
        <end position="1008"/>
    </location>
</feature>
<evidence type="ECO:0000256" key="6">
    <source>
        <dbReference type="ARBA" id="ARBA00023237"/>
    </source>
</evidence>
<evidence type="ECO:0000259" key="9">
    <source>
        <dbReference type="Pfam" id="PF07715"/>
    </source>
</evidence>
<name>A0A1G7VE01_CHIFI</name>
<accession>A0A1G7VE01</accession>
<evidence type="ECO:0000256" key="4">
    <source>
        <dbReference type="ARBA" id="ARBA00022692"/>
    </source>
</evidence>
<dbReference type="InterPro" id="IPR008969">
    <property type="entry name" value="CarboxyPept-like_regulatory"/>
</dbReference>
<dbReference type="Pfam" id="PF07715">
    <property type="entry name" value="Plug"/>
    <property type="match status" value="1"/>
</dbReference>
<dbReference type="InterPro" id="IPR039426">
    <property type="entry name" value="TonB-dep_rcpt-like"/>
</dbReference>
<dbReference type="GO" id="GO:0009279">
    <property type="term" value="C:cell outer membrane"/>
    <property type="evidence" value="ECO:0007669"/>
    <property type="project" value="UniProtKB-SubCell"/>
</dbReference>
<reference evidence="10 11" key="1">
    <citation type="submission" date="2016-10" db="EMBL/GenBank/DDBJ databases">
        <authorList>
            <person name="de Groot N.N."/>
        </authorList>
    </citation>
    <scope>NUCLEOTIDE SEQUENCE [LARGE SCALE GENOMIC DNA]</scope>
    <source>
        <strain evidence="10 11">DSM 527</strain>
    </source>
</reference>
<proteinExistence type="inferred from homology"/>
<dbReference type="Gene3D" id="2.40.170.20">
    <property type="entry name" value="TonB-dependent receptor, beta-barrel domain"/>
    <property type="match status" value="1"/>
</dbReference>
<keyword evidence="3 7" id="KW-1134">Transmembrane beta strand</keyword>
<keyword evidence="4 7" id="KW-0812">Transmembrane</keyword>
<gene>
    <name evidence="10" type="ORF">SAMN04488121_10579</name>
</gene>
<dbReference type="RefSeq" id="WP_089834751.1">
    <property type="nucleotide sequence ID" value="NZ_FNBN01000005.1"/>
</dbReference>
<evidence type="ECO:0000256" key="8">
    <source>
        <dbReference type="SAM" id="SignalP"/>
    </source>
</evidence>
<dbReference type="STRING" id="104663.SAMN04488121_10579"/>
<dbReference type="Gene3D" id="2.60.40.1120">
    <property type="entry name" value="Carboxypeptidase-like, regulatory domain"/>
    <property type="match status" value="1"/>
</dbReference>
<evidence type="ECO:0000256" key="3">
    <source>
        <dbReference type="ARBA" id="ARBA00022452"/>
    </source>
</evidence>
<dbReference type="SUPFAM" id="SSF49464">
    <property type="entry name" value="Carboxypeptidase regulatory domain-like"/>
    <property type="match status" value="1"/>
</dbReference>
<dbReference type="Gene3D" id="2.170.130.10">
    <property type="entry name" value="TonB-dependent receptor, plug domain"/>
    <property type="match status" value="1"/>
</dbReference>
<evidence type="ECO:0000313" key="11">
    <source>
        <dbReference type="Proteomes" id="UP000199045"/>
    </source>
</evidence>
<sequence length="1008" mass="112155">MKKIKNLLTLLLIVPLMLWGQSSPPTLVTGTVKDSHGNPLPGVTITVAGNDKTGTQTDNTGRFRISVAASGILKFSFIGYKEESVPVAGQKELTVSLTEAATALSDVIVVGYGTQKKVNLTGAVVTVNSAELNKRVVTNPATMLQGKLPGLTVVENSGEPGNQGVSLRVRGQGTYSGAGNDPLVIVNGIPGSLTTLNPNDIESVTVLKDAASASIYGTRAANGVILVTTKQGTKSGLQLEYSYNMGITSPTRMLKLITNSVEYMELYNKALVHSGQAAAYPDSFIDQYRNATDKTHYPDVNWLDVLFRTTYVQNHYLNVSGGRAGTNYTVGMGLTDEPGTMLGFANKKYTLQFNLTSEVNKRVTFGINTNFNYNDRKYPRQGAQDQFLAALSQAPMYGPVVPDGTGHYTYRGDPYVYHNKNPVAIAENVQASDRAYYLQSNLFMNVKVLDGLTWETRGGFNFSFNKVKDFRPVIPQYDWFTGQFATNLDVGTKGLIVTDNNNIYPIVYTQLTYNKKVGDHTFKVLGGAQEEYFKQESLNGYRRDFPGNDLPELNAAGADGQTTGGTAYEWSLRSYYGRLNYDYRDKYLFEANLRYDGSSRFKKDTRWGLFPSFSAGWRIGQEPFLKGSSWLTDLKLRASWGRLGNQNIGNYPYQNILTVGYNYPLDNTVLSAGVLRNTLVDENIRWETTQVFDVGVDFAVLDNKLSITADWYNKRTFNILRAAQVPGWLGLSAPTVNQGTMQNIGWEFGVNYNNRIGEFSYGIGVNFQTYKNELVKFGAREITNTAIREEGLPWETFYVYQVTGIFQSDDDIKNSPQQQYTPKPGDLKYRDVNNDGKINASDRTYIDGAFPDFNYSFNLNAAWKNFDFSAFFYGVQGQKFYVTGWGLEPFRQSTPPTTEWRDAWTPENKGATLPHIYVQGYGPISSSSSDFFLKDASFFRLKNVQLGYNVKAALLKRAGISALRVYFAGDNLLTFTHYPGLDPERSGGGNFVNYPQNKVYSFGARVTF</sequence>
<protein>
    <submittedName>
        <fullName evidence="10">TonB-linked outer membrane protein, SusC/RagA family</fullName>
    </submittedName>
</protein>
<keyword evidence="2 7" id="KW-0813">Transport</keyword>
<evidence type="ECO:0000256" key="7">
    <source>
        <dbReference type="PROSITE-ProRule" id="PRU01360"/>
    </source>
</evidence>
<dbReference type="Pfam" id="PF13715">
    <property type="entry name" value="CarbopepD_reg_2"/>
    <property type="match status" value="1"/>
</dbReference>
<evidence type="ECO:0000256" key="1">
    <source>
        <dbReference type="ARBA" id="ARBA00004571"/>
    </source>
</evidence>